<dbReference type="SUPFAM" id="SSF47413">
    <property type="entry name" value="lambda repressor-like DNA-binding domains"/>
    <property type="match status" value="1"/>
</dbReference>
<protein>
    <recommendedName>
        <fullName evidence="3">HTH cro/C1-type domain-containing protein</fullName>
    </recommendedName>
</protein>
<gene>
    <name evidence="4" type="ORF">STRCR_0356</name>
</gene>
<reference evidence="4" key="1">
    <citation type="submission" date="2011-07" db="EMBL/GenBank/DDBJ databases">
        <authorList>
            <person name="Stanhope M.J."/>
            <person name="Durkin A.S."/>
            <person name="Hostetler J."/>
            <person name="Kim M."/>
            <person name="Radune D."/>
            <person name="Singh I."/>
            <person name="Town C.D."/>
        </authorList>
    </citation>
    <scope>NUCLEOTIDE SEQUENCE [LARGE SCALE GENOMIC DNA]</scope>
    <source>
        <strain evidence="4">HS-6</strain>
    </source>
</reference>
<dbReference type="SMART" id="SM00530">
    <property type="entry name" value="HTH_XRE"/>
    <property type="match status" value="1"/>
</dbReference>
<evidence type="ECO:0000256" key="2">
    <source>
        <dbReference type="SAM" id="Phobius"/>
    </source>
</evidence>
<feature type="transmembrane region" description="Helical" evidence="2">
    <location>
        <begin position="96"/>
        <end position="116"/>
    </location>
</feature>
<dbReference type="Proteomes" id="UP000004322">
    <property type="component" value="Unassembled WGS sequence"/>
</dbReference>
<evidence type="ECO:0000313" key="4">
    <source>
        <dbReference type="EMBL" id="EHI73470.1"/>
    </source>
</evidence>
<dbReference type="STRING" id="873449.STRCR_0356"/>
<feature type="transmembrane region" description="Helical" evidence="2">
    <location>
        <begin position="193"/>
        <end position="212"/>
    </location>
</feature>
<sequence>MKNQTIVARLRKQKGWTQERLAEETGLSVRTIQRIEKGDDSSLETLGLVANALDISVNELFNDDEDSQTLEKVAAYVDEQASQLEKRDAEDKLFSIFRLGYIFIMVLLATGINFISDKLLQTILGLVWTFIFLTGLTLSKYIRKTHWKDRLDKKYPLTKNISLSRDRHLDRKGFSHASKDDFLWWKSPVVRPIGMIFWGIIIPLLFICKYALHLF</sequence>
<dbReference type="AlphaFoldDB" id="G5JPK3"/>
<keyword evidence="1" id="KW-0238">DNA-binding</keyword>
<keyword evidence="2" id="KW-1133">Transmembrane helix</keyword>
<dbReference type="Pfam" id="PF01381">
    <property type="entry name" value="HTH_3"/>
    <property type="match status" value="1"/>
</dbReference>
<keyword evidence="5" id="KW-1185">Reference proteome</keyword>
<organism evidence="4 5">
    <name type="scientific">Streptococcus criceti HS-6</name>
    <dbReference type="NCBI Taxonomy" id="873449"/>
    <lineage>
        <taxon>Bacteria</taxon>
        <taxon>Bacillati</taxon>
        <taxon>Bacillota</taxon>
        <taxon>Bacilli</taxon>
        <taxon>Lactobacillales</taxon>
        <taxon>Streptococcaceae</taxon>
        <taxon>Streptococcus</taxon>
    </lineage>
</organism>
<dbReference type="CDD" id="cd00093">
    <property type="entry name" value="HTH_XRE"/>
    <property type="match status" value="1"/>
</dbReference>
<feature type="domain" description="HTH cro/C1-type" evidence="3">
    <location>
        <begin position="7"/>
        <end position="60"/>
    </location>
</feature>
<dbReference type="GO" id="GO:0003677">
    <property type="term" value="F:DNA binding"/>
    <property type="evidence" value="ECO:0007669"/>
    <property type="project" value="UniProtKB-KW"/>
</dbReference>
<dbReference type="PROSITE" id="PS50943">
    <property type="entry name" value="HTH_CROC1"/>
    <property type="match status" value="1"/>
</dbReference>
<dbReference type="RefSeq" id="WP_004225437.1">
    <property type="nucleotide sequence ID" value="NZ_AEUV02000002.1"/>
</dbReference>
<dbReference type="PANTHER" id="PTHR46558">
    <property type="entry name" value="TRACRIPTIONAL REGULATORY PROTEIN-RELATED-RELATED"/>
    <property type="match status" value="1"/>
</dbReference>
<dbReference type="PANTHER" id="PTHR46558:SF11">
    <property type="entry name" value="HTH-TYPE TRANSCRIPTIONAL REGULATOR XRE"/>
    <property type="match status" value="1"/>
</dbReference>
<name>G5JPK3_STRCG</name>
<keyword evidence="2" id="KW-0812">Transmembrane</keyword>
<proteinExistence type="predicted"/>
<dbReference type="eggNOG" id="COG1476">
    <property type="taxonomic scope" value="Bacteria"/>
</dbReference>
<comment type="caution">
    <text evidence="4">The sequence shown here is derived from an EMBL/GenBank/DDBJ whole genome shotgun (WGS) entry which is preliminary data.</text>
</comment>
<dbReference type="Gene3D" id="1.10.260.40">
    <property type="entry name" value="lambda repressor-like DNA-binding domains"/>
    <property type="match status" value="1"/>
</dbReference>
<evidence type="ECO:0000256" key="1">
    <source>
        <dbReference type="ARBA" id="ARBA00023125"/>
    </source>
</evidence>
<evidence type="ECO:0000313" key="5">
    <source>
        <dbReference type="Proteomes" id="UP000004322"/>
    </source>
</evidence>
<evidence type="ECO:0000259" key="3">
    <source>
        <dbReference type="PROSITE" id="PS50943"/>
    </source>
</evidence>
<dbReference type="InterPro" id="IPR010982">
    <property type="entry name" value="Lambda_DNA-bd_dom_sf"/>
</dbReference>
<feature type="transmembrane region" description="Helical" evidence="2">
    <location>
        <begin position="122"/>
        <end position="142"/>
    </location>
</feature>
<dbReference type="InterPro" id="IPR001387">
    <property type="entry name" value="Cro/C1-type_HTH"/>
</dbReference>
<keyword evidence="2" id="KW-0472">Membrane</keyword>
<dbReference type="OrthoDB" id="9812495at2"/>
<accession>G5JPK3</accession>
<dbReference type="EMBL" id="AEUV02000002">
    <property type="protein sequence ID" value="EHI73470.1"/>
    <property type="molecule type" value="Genomic_DNA"/>
</dbReference>